<dbReference type="InterPro" id="IPR003848">
    <property type="entry name" value="DUF218"/>
</dbReference>
<dbReference type="InterPro" id="IPR014729">
    <property type="entry name" value="Rossmann-like_a/b/a_fold"/>
</dbReference>
<name>A0ABM7T330_9CLOT</name>
<proteinExistence type="predicted"/>
<dbReference type="EMBL" id="AP024849">
    <property type="protein sequence ID" value="BCZ45688.1"/>
    <property type="molecule type" value="Genomic_DNA"/>
</dbReference>
<feature type="domain" description="DUF218" evidence="2">
    <location>
        <begin position="79"/>
        <end position="216"/>
    </location>
</feature>
<feature type="transmembrane region" description="Helical" evidence="1">
    <location>
        <begin position="48"/>
        <end position="70"/>
    </location>
</feature>
<protein>
    <recommendedName>
        <fullName evidence="2">DUF218 domain-containing protein</fullName>
    </recommendedName>
</protein>
<dbReference type="InterPro" id="IPR051599">
    <property type="entry name" value="Cell_Envelope_Assoc"/>
</dbReference>
<dbReference type="CDD" id="cd06259">
    <property type="entry name" value="YdcF-like"/>
    <property type="match status" value="1"/>
</dbReference>
<keyword evidence="1" id="KW-1133">Transmembrane helix</keyword>
<accession>A0ABM7T330</accession>
<evidence type="ECO:0000313" key="3">
    <source>
        <dbReference type="EMBL" id="BCZ45688.1"/>
    </source>
</evidence>
<dbReference type="Gene3D" id="3.40.50.620">
    <property type="entry name" value="HUPs"/>
    <property type="match status" value="1"/>
</dbReference>
<dbReference type="Pfam" id="PF02698">
    <property type="entry name" value="DUF218"/>
    <property type="match status" value="1"/>
</dbReference>
<keyword evidence="4" id="KW-1185">Reference proteome</keyword>
<feature type="transmembrane region" description="Helical" evidence="1">
    <location>
        <begin position="6"/>
        <end position="27"/>
    </location>
</feature>
<organism evidence="3 4">
    <name type="scientific">Clostridium gelidum</name>
    <dbReference type="NCBI Taxonomy" id="704125"/>
    <lineage>
        <taxon>Bacteria</taxon>
        <taxon>Bacillati</taxon>
        <taxon>Bacillota</taxon>
        <taxon>Clostridia</taxon>
        <taxon>Eubacteriales</taxon>
        <taxon>Clostridiaceae</taxon>
        <taxon>Clostridium</taxon>
    </lineage>
</organism>
<evidence type="ECO:0000313" key="4">
    <source>
        <dbReference type="Proteomes" id="UP000824633"/>
    </source>
</evidence>
<reference evidence="4" key="1">
    <citation type="submission" date="2021-07" db="EMBL/GenBank/DDBJ databases">
        <title>Complete genome sequencing of a Clostridium isolate.</title>
        <authorList>
            <person name="Ueki A."/>
            <person name="Tonouchi A."/>
        </authorList>
    </citation>
    <scope>NUCLEOTIDE SEQUENCE [LARGE SCALE GENOMIC DNA]</scope>
    <source>
        <strain evidence="4">C5S11</strain>
    </source>
</reference>
<dbReference type="PANTHER" id="PTHR30336:SF4">
    <property type="entry name" value="ENVELOPE BIOGENESIS FACTOR ELYC"/>
    <property type="match status" value="1"/>
</dbReference>
<gene>
    <name evidence="3" type="ORF">psyc5s11_17550</name>
</gene>
<sequence>MERIWYIISEIRIAFGLPLTILGIIFLGHLFFKNKRKENDFLFKAHKIIKIFLCITFICFIGIEAAIISYPKHNEKKDDYIIVLGAGLDNGRTPNLILQERLDAAIKSEEENPTQYIVLSGGQGTDEYLPEAQAMSAYLQERGIDKEKIIEEDESKDTNENIKYSKEKIEEHSHKSIDEVSIKIVTTDFHAFRSSILAKKHGYVNFDNYSSSTVWYFIPSTYTREALAVVKSVLFDR</sequence>
<keyword evidence="1" id="KW-0812">Transmembrane</keyword>
<keyword evidence="1" id="KW-0472">Membrane</keyword>
<dbReference type="PANTHER" id="PTHR30336">
    <property type="entry name" value="INNER MEMBRANE PROTEIN, PROBABLE PERMEASE"/>
    <property type="match status" value="1"/>
</dbReference>
<evidence type="ECO:0000256" key="1">
    <source>
        <dbReference type="SAM" id="Phobius"/>
    </source>
</evidence>
<evidence type="ECO:0000259" key="2">
    <source>
        <dbReference type="Pfam" id="PF02698"/>
    </source>
</evidence>
<dbReference type="Proteomes" id="UP000824633">
    <property type="component" value="Chromosome"/>
</dbReference>